<dbReference type="Proteomes" id="UP000269226">
    <property type="component" value="Plasmid pMP1"/>
</dbReference>
<evidence type="ECO:0000313" key="3">
    <source>
        <dbReference type="Proteomes" id="UP000269226"/>
    </source>
</evidence>
<evidence type="ECO:0000313" key="2">
    <source>
        <dbReference type="EMBL" id="BBC61837.1"/>
    </source>
</evidence>
<dbReference type="AlphaFoldDB" id="A0A2Z5Y4P1"/>
<keyword evidence="1" id="KW-1133">Transmembrane helix</keyword>
<dbReference type="EMBL" id="AP018493">
    <property type="protein sequence ID" value="BBC61837.1"/>
    <property type="molecule type" value="Genomic_DNA"/>
</dbReference>
<protein>
    <submittedName>
        <fullName evidence="2">Uncharacterized protein</fullName>
    </submittedName>
</protein>
<keyword evidence="1" id="KW-0812">Transmembrane</keyword>
<feature type="transmembrane region" description="Helical" evidence="1">
    <location>
        <begin position="35"/>
        <end position="57"/>
    </location>
</feature>
<evidence type="ECO:0000256" key="1">
    <source>
        <dbReference type="SAM" id="Phobius"/>
    </source>
</evidence>
<gene>
    <name evidence="2" type="ORF">DAT561_p1137</name>
</gene>
<geneLocation type="plasmid" evidence="3">
    <name>pmp1 dat561 dna</name>
</geneLocation>
<reference evidence="2 3" key="1">
    <citation type="submission" date="2018-01" db="EMBL/GenBank/DDBJ databases">
        <title>Whole genome sequence of Melissococcus plutonius DAT561.</title>
        <authorList>
            <person name="Okumura K."/>
            <person name="Takamatsu D."/>
            <person name="Okura M."/>
        </authorList>
    </citation>
    <scope>NUCLEOTIDE SEQUENCE [LARGE SCALE GENOMIC DNA]</scope>
    <source>
        <strain evidence="2 3">DAT561</strain>
        <plasmid evidence="3">pmp1 dat561 dna</plasmid>
    </source>
</reference>
<accession>A0A2Z5Y4P1</accession>
<keyword evidence="1" id="KW-0472">Membrane</keyword>
<name>A0A2Z5Y4P1_9ENTE</name>
<sequence length="80" mass="9739">MNYFYVFTIFFSISDLLDVFSIDLFLLVNQFLTRNFYLFIFFALICSIGTSIIKQMFSFYKFYLYYFDNYIEISNGILKI</sequence>
<keyword evidence="2" id="KW-0614">Plasmid</keyword>
<feature type="transmembrane region" description="Helical" evidence="1">
    <location>
        <begin position="6"/>
        <end position="28"/>
    </location>
</feature>
<organism evidence="2 3">
    <name type="scientific">Melissococcus plutonius</name>
    <dbReference type="NCBI Taxonomy" id="33970"/>
    <lineage>
        <taxon>Bacteria</taxon>
        <taxon>Bacillati</taxon>
        <taxon>Bacillota</taxon>
        <taxon>Bacilli</taxon>
        <taxon>Lactobacillales</taxon>
        <taxon>Enterococcaceae</taxon>
        <taxon>Melissococcus</taxon>
    </lineage>
</organism>
<proteinExistence type="predicted"/>